<protein>
    <submittedName>
        <fullName evidence="2">Cytochrome c-type biogenesis protein CcmH/NrfG</fullName>
    </submittedName>
</protein>
<feature type="region of interest" description="Disordered" evidence="1">
    <location>
        <begin position="48"/>
        <end position="71"/>
    </location>
</feature>
<dbReference type="EMBL" id="JACHMI010000001">
    <property type="protein sequence ID" value="MBB6555521.1"/>
    <property type="molecule type" value="Genomic_DNA"/>
</dbReference>
<organism evidence="2 3">
    <name type="scientific">Nonomuraea rubra</name>
    <dbReference type="NCBI Taxonomy" id="46180"/>
    <lineage>
        <taxon>Bacteria</taxon>
        <taxon>Bacillati</taxon>
        <taxon>Actinomycetota</taxon>
        <taxon>Actinomycetes</taxon>
        <taxon>Streptosporangiales</taxon>
        <taxon>Streptosporangiaceae</taxon>
        <taxon>Nonomuraea</taxon>
    </lineage>
</organism>
<evidence type="ECO:0000256" key="1">
    <source>
        <dbReference type="SAM" id="MobiDB-lite"/>
    </source>
</evidence>
<gene>
    <name evidence="2" type="ORF">HD593_010316</name>
</gene>
<accession>A0A7X0P5A1</accession>
<evidence type="ECO:0000313" key="3">
    <source>
        <dbReference type="Proteomes" id="UP000565579"/>
    </source>
</evidence>
<dbReference type="Pfam" id="PF05120">
    <property type="entry name" value="GvpG"/>
    <property type="match status" value="1"/>
</dbReference>
<dbReference type="InterPro" id="IPR007804">
    <property type="entry name" value="GvpG"/>
</dbReference>
<dbReference type="Proteomes" id="UP000565579">
    <property type="component" value="Unassembled WGS sequence"/>
</dbReference>
<reference evidence="2 3" key="1">
    <citation type="submission" date="2020-08" db="EMBL/GenBank/DDBJ databases">
        <title>Sequencing the genomes of 1000 actinobacteria strains.</title>
        <authorList>
            <person name="Klenk H.-P."/>
        </authorList>
    </citation>
    <scope>NUCLEOTIDE SEQUENCE [LARGE SCALE GENOMIC DNA]</scope>
    <source>
        <strain evidence="2 3">DSM 43768</strain>
    </source>
</reference>
<sequence>MSSIFTWPLAPVRGLMRLGELIQEQIDRELRNPAAVRRRLEEIEAARQAGTISEEEEREAVESILRQATGR</sequence>
<evidence type="ECO:0000313" key="2">
    <source>
        <dbReference type="EMBL" id="MBB6555521.1"/>
    </source>
</evidence>
<dbReference type="AlphaFoldDB" id="A0A7X0P5A1"/>
<dbReference type="RefSeq" id="WP_312904339.1">
    <property type="nucleotide sequence ID" value="NZ_BAAAXY010000006.1"/>
</dbReference>
<comment type="caution">
    <text evidence="2">The sequence shown here is derived from an EMBL/GenBank/DDBJ whole genome shotgun (WGS) entry which is preliminary data.</text>
</comment>
<keyword evidence="3" id="KW-1185">Reference proteome</keyword>
<name>A0A7X0P5A1_9ACTN</name>
<proteinExistence type="predicted"/>